<feature type="domain" description="Saposin B-type" evidence="3">
    <location>
        <begin position="428"/>
        <end position="509"/>
    </location>
</feature>
<evidence type="ECO:0000313" key="4">
    <source>
        <dbReference type="EMBL" id="KAK8842228.1"/>
    </source>
</evidence>
<organism evidence="4 5">
    <name type="scientific">Tritrichomonas musculus</name>
    <dbReference type="NCBI Taxonomy" id="1915356"/>
    <lineage>
        <taxon>Eukaryota</taxon>
        <taxon>Metamonada</taxon>
        <taxon>Parabasalia</taxon>
        <taxon>Tritrichomonadida</taxon>
        <taxon>Tritrichomonadidae</taxon>
        <taxon>Tritrichomonas</taxon>
    </lineage>
</organism>
<feature type="domain" description="Saposin B-type" evidence="3">
    <location>
        <begin position="35"/>
        <end position="116"/>
    </location>
</feature>
<dbReference type="Pfam" id="PF03489">
    <property type="entry name" value="SapB_2"/>
    <property type="match status" value="6"/>
</dbReference>
<evidence type="ECO:0000259" key="3">
    <source>
        <dbReference type="PROSITE" id="PS50015"/>
    </source>
</evidence>
<gene>
    <name evidence="4" type="ORF">M9Y10_026460</name>
</gene>
<dbReference type="InterPro" id="IPR008373">
    <property type="entry name" value="Saposin"/>
</dbReference>
<dbReference type="Gene3D" id="1.10.225.10">
    <property type="entry name" value="Saposin-like"/>
    <property type="match status" value="7"/>
</dbReference>
<protein>
    <recommendedName>
        <fullName evidence="3">Saposin B-type domain-containing protein</fullName>
    </recommendedName>
</protein>
<dbReference type="InterPro" id="IPR008138">
    <property type="entry name" value="SapB_2"/>
</dbReference>
<dbReference type="SUPFAM" id="SSF47862">
    <property type="entry name" value="Saposin"/>
    <property type="match status" value="6"/>
</dbReference>
<name>A0ABR2H7N3_9EUKA</name>
<dbReference type="InterPro" id="IPR011001">
    <property type="entry name" value="Saposin-like"/>
</dbReference>
<dbReference type="InterPro" id="IPR007856">
    <property type="entry name" value="SapB_1"/>
</dbReference>
<comment type="caution">
    <text evidence="4">The sequence shown here is derived from an EMBL/GenBank/DDBJ whole genome shotgun (WGS) entry which is preliminary data.</text>
</comment>
<proteinExistence type="predicted"/>
<dbReference type="Proteomes" id="UP001470230">
    <property type="component" value="Unassembled WGS sequence"/>
</dbReference>
<dbReference type="SMART" id="SM00741">
    <property type="entry name" value="SapB"/>
    <property type="match status" value="7"/>
</dbReference>
<feature type="domain" description="Saposin B-type" evidence="3">
    <location>
        <begin position="333"/>
        <end position="414"/>
    </location>
</feature>
<dbReference type="EMBL" id="JAPFFF010000039">
    <property type="protein sequence ID" value="KAK8842228.1"/>
    <property type="molecule type" value="Genomic_DNA"/>
</dbReference>
<dbReference type="PANTHER" id="PTHR11480">
    <property type="entry name" value="SAPOSIN-RELATED"/>
    <property type="match status" value="1"/>
</dbReference>
<reference evidence="4 5" key="1">
    <citation type="submission" date="2024-04" db="EMBL/GenBank/DDBJ databases">
        <title>Tritrichomonas musculus Genome.</title>
        <authorList>
            <person name="Alves-Ferreira E."/>
            <person name="Grigg M."/>
            <person name="Lorenzi H."/>
            <person name="Galac M."/>
        </authorList>
    </citation>
    <scope>NUCLEOTIDE SEQUENCE [LARGE SCALE GENOMIC DNA]</scope>
    <source>
        <strain evidence="4 5">EAF2021</strain>
    </source>
</reference>
<feature type="domain" description="Saposin B-type" evidence="3">
    <location>
        <begin position="232"/>
        <end position="313"/>
    </location>
</feature>
<dbReference type="Pfam" id="PF05184">
    <property type="entry name" value="SapB_1"/>
    <property type="match status" value="4"/>
</dbReference>
<feature type="domain" description="Saposin B-type" evidence="3">
    <location>
        <begin position="530"/>
        <end position="611"/>
    </location>
</feature>
<evidence type="ECO:0000256" key="2">
    <source>
        <dbReference type="ARBA" id="ARBA00023180"/>
    </source>
</evidence>
<keyword evidence="1" id="KW-1015">Disulfide bond</keyword>
<feature type="domain" description="Saposin B-type" evidence="3">
    <location>
        <begin position="619"/>
        <end position="694"/>
    </location>
</feature>
<dbReference type="PROSITE" id="PS50015">
    <property type="entry name" value="SAP_B"/>
    <property type="match status" value="7"/>
</dbReference>
<feature type="domain" description="Saposin B-type" evidence="3">
    <location>
        <begin position="130"/>
        <end position="211"/>
    </location>
</feature>
<dbReference type="PRINTS" id="PR01797">
    <property type="entry name" value="SAPOSIN"/>
</dbReference>
<keyword evidence="5" id="KW-1185">Reference proteome</keyword>
<evidence type="ECO:0000313" key="5">
    <source>
        <dbReference type="Proteomes" id="UP001470230"/>
    </source>
</evidence>
<accession>A0ABR2H7N3</accession>
<dbReference type="InterPro" id="IPR008139">
    <property type="entry name" value="SaposinB_dom"/>
</dbReference>
<evidence type="ECO:0000256" key="1">
    <source>
        <dbReference type="ARBA" id="ARBA00023157"/>
    </source>
</evidence>
<keyword evidence="2" id="KW-0325">Glycoprotein</keyword>
<dbReference type="InterPro" id="IPR051428">
    <property type="entry name" value="Sphingo_Act-Surfact_Prot"/>
</dbReference>
<dbReference type="PANTHER" id="PTHR11480:SF3">
    <property type="entry name" value="BCDNA.GH08312"/>
    <property type="match status" value="1"/>
</dbReference>
<sequence>MFLAFLALGIAIQPRRPAISNRFSRKIPLPKNYDNGIGCDMCKQVVKYVEQILVDTTVESEIATLVEQLCVSFPSPYDSLCKTAIETFLPSILQWVEQGLDSLDICAKIGLCDTTKLVKSDKIKIVYPKNSELCDMCTDLIQYVETLLQNETIEEEIDELAQNYCSSLSWPTRDICKSMIKTYLPSFLEWIGKDVDSLNICARIGVCDATKFKKTARKHKINYPTAIKTVSNADKCATCLELLDRVKIYLDNATVEEEIEENLKGYCSTLSWPMKDLCNSLVTQYIPTLITYVEQDLNSTQICSLVGYCTNTARKSKRISRIHKIALPKYYDNSFGCDMCKQVVKYVEQILVDTTVESEIATLVEQLCVSFPSPYDSLCKTAIETFLPSILQWVEQGLDSLDICAKIGLCDTTKLVKSDKIKIVYPKNSELCDMCTDLIQYVETLLQNETIEEEIDELAQNYCSSLSWPTRDICKSMIKTYLPSFLEWIGKDVDSLNICARIGVCDATKFKKTARKHKINYPTAIKTVSNADKCATCLELLDRVKIYLDNATVEEEIEENLKGYCSTLSWPMKDLCNSLVTQYIPTLITYVEQDLNSTQICSLVGYCTNTARARRAKKSVETCQTCQKWFKWAEDKLDEVTVEGLWKLISEECPKVPYLSYFCQIINEQNIEKFASLILSALPPEQCCEWIKLC</sequence>